<feature type="non-terminal residue" evidence="1">
    <location>
        <position position="1"/>
    </location>
</feature>
<evidence type="ECO:0000313" key="1">
    <source>
        <dbReference type="EMBL" id="CEK97523.1"/>
    </source>
</evidence>
<dbReference type="AlphaFoldDB" id="A0A0B7BX46"/>
<dbReference type="EMBL" id="HACG01050658">
    <property type="protein sequence ID" value="CEK97523.1"/>
    <property type="molecule type" value="Transcribed_RNA"/>
</dbReference>
<protein>
    <submittedName>
        <fullName evidence="1">Uncharacterized protein</fullName>
    </submittedName>
</protein>
<name>A0A0B7BX46_9EUPU</name>
<reference evidence="1" key="1">
    <citation type="submission" date="2014-12" db="EMBL/GenBank/DDBJ databases">
        <title>Insight into the proteome of Arion vulgaris.</title>
        <authorList>
            <person name="Aradska J."/>
            <person name="Bulat T."/>
            <person name="Smidak R."/>
            <person name="Sarate P."/>
            <person name="Gangsoo J."/>
            <person name="Sialana F."/>
            <person name="Bilban M."/>
            <person name="Lubec G."/>
        </authorList>
    </citation>
    <scope>NUCLEOTIDE SEQUENCE</scope>
    <source>
        <tissue evidence="1">Skin</tissue>
    </source>
</reference>
<feature type="non-terminal residue" evidence="1">
    <location>
        <position position="72"/>
    </location>
</feature>
<sequence length="72" mass="7900">VTVQLCISSNTPKGTYKIVYELRSARSKSHFLSTILPEVKENIINTVPVFNTPGSGMPYILHVQENAQPQGG</sequence>
<gene>
    <name evidence="1" type="primary">ORF216034</name>
</gene>
<organism evidence="1">
    <name type="scientific">Arion vulgaris</name>
    <dbReference type="NCBI Taxonomy" id="1028688"/>
    <lineage>
        <taxon>Eukaryota</taxon>
        <taxon>Metazoa</taxon>
        <taxon>Spiralia</taxon>
        <taxon>Lophotrochozoa</taxon>
        <taxon>Mollusca</taxon>
        <taxon>Gastropoda</taxon>
        <taxon>Heterobranchia</taxon>
        <taxon>Euthyneura</taxon>
        <taxon>Panpulmonata</taxon>
        <taxon>Eupulmonata</taxon>
        <taxon>Stylommatophora</taxon>
        <taxon>Helicina</taxon>
        <taxon>Arionoidea</taxon>
        <taxon>Arionidae</taxon>
        <taxon>Arion</taxon>
    </lineage>
</organism>
<proteinExistence type="predicted"/>
<accession>A0A0B7BX46</accession>